<dbReference type="Pfam" id="PF13682">
    <property type="entry name" value="CZB"/>
    <property type="match status" value="1"/>
</dbReference>
<dbReference type="SMART" id="SM00283">
    <property type="entry name" value="MA"/>
    <property type="match status" value="1"/>
</dbReference>
<feature type="domain" description="HAMP" evidence="7">
    <location>
        <begin position="307"/>
        <end position="361"/>
    </location>
</feature>
<dbReference type="Pfam" id="PF00015">
    <property type="entry name" value="MCPsignal"/>
    <property type="match status" value="1"/>
</dbReference>
<dbReference type="STRING" id="966.BTA35_0201300"/>
<dbReference type="PROSITE" id="PS50885">
    <property type="entry name" value="HAMP"/>
    <property type="match status" value="1"/>
</dbReference>
<accession>A0A1T1HEG9</accession>
<dbReference type="AlphaFoldDB" id="A0A1T1HEG9"/>
<organism evidence="8 9">
    <name type="scientific">Oceanospirillum linum</name>
    <dbReference type="NCBI Taxonomy" id="966"/>
    <lineage>
        <taxon>Bacteria</taxon>
        <taxon>Pseudomonadati</taxon>
        <taxon>Pseudomonadota</taxon>
        <taxon>Gammaproteobacteria</taxon>
        <taxon>Oceanospirillales</taxon>
        <taxon>Oceanospirillaceae</taxon>
        <taxon>Oceanospirillum</taxon>
    </lineage>
</organism>
<dbReference type="FunFam" id="1.10.287.950:FF:000001">
    <property type="entry name" value="Methyl-accepting chemotaxis sensory transducer"/>
    <property type="match status" value="1"/>
</dbReference>
<protein>
    <recommendedName>
        <fullName evidence="10">Methyl-accepting chemotaxis protein</fullName>
    </recommendedName>
</protein>
<dbReference type="Gene3D" id="1.10.287.950">
    <property type="entry name" value="Methyl-accepting chemotaxis protein"/>
    <property type="match status" value="1"/>
</dbReference>
<comment type="similarity">
    <text evidence="3">Belongs to the methyl-accepting chemotaxis (MCP) protein family.</text>
</comment>
<dbReference type="InterPro" id="IPR004089">
    <property type="entry name" value="MCPsignal_dom"/>
</dbReference>
<dbReference type="GO" id="GO:0016020">
    <property type="term" value="C:membrane"/>
    <property type="evidence" value="ECO:0007669"/>
    <property type="project" value="UniProtKB-SubCell"/>
</dbReference>
<comment type="caution">
    <text evidence="8">The sequence shown here is derived from an EMBL/GenBank/DDBJ whole genome shotgun (WGS) entry which is preliminary data.</text>
</comment>
<evidence type="ECO:0000313" key="9">
    <source>
        <dbReference type="Proteomes" id="UP000190064"/>
    </source>
</evidence>
<feature type="transmembrane region" description="Helical" evidence="5">
    <location>
        <begin position="288"/>
        <end position="310"/>
    </location>
</feature>
<dbReference type="InterPro" id="IPR025991">
    <property type="entry name" value="Chemoreceptor_zinc-bind_dom"/>
</dbReference>
<dbReference type="SUPFAM" id="SSF103190">
    <property type="entry name" value="Sensory domain-like"/>
    <property type="match status" value="1"/>
</dbReference>
<evidence type="ECO:0000259" key="7">
    <source>
        <dbReference type="PROSITE" id="PS50885"/>
    </source>
</evidence>
<dbReference type="RefSeq" id="WP_077242619.1">
    <property type="nucleotide sequence ID" value="NZ_FXTS01000001.1"/>
</dbReference>
<dbReference type="PANTHER" id="PTHR32089">
    <property type="entry name" value="METHYL-ACCEPTING CHEMOTAXIS PROTEIN MCPB"/>
    <property type="match status" value="1"/>
</dbReference>
<dbReference type="InterPro" id="IPR029151">
    <property type="entry name" value="Sensor-like_sf"/>
</dbReference>
<feature type="domain" description="Methyl-accepting transducer" evidence="6">
    <location>
        <begin position="366"/>
        <end position="602"/>
    </location>
</feature>
<evidence type="ECO:0000313" key="8">
    <source>
        <dbReference type="EMBL" id="OOV88202.1"/>
    </source>
</evidence>
<dbReference type="EMBL" id="MTSD02000001">
    <property type="protein sequence ID" value="OOV88202.1"/>
    <property type="molecule type" value="Genomic_DNA"/>
</dbReference>
<dbReference type="CDD" id="cd11386">
    <property type="entry name" value="MCP_signal"/>
    <property type="match status" value="1"/>
</dbReference>
<dbReference type="Gene3D" id="1.20.120.30">
    <property type="entry name" value="Aspartate receptor, ligand-binding domain"/>
    <property type="match status" value="1"/>
</dbReference>
<dbReference type="SMART" id="SM00304">
    <property type="entry name" value="HAMP"/>
    <property type="match status" value="1"/>
</dbReference>
<keyword evidence="5" id="KW-0472">Membrane</keyword>
<evidence type="ECO:0000256" key="5">
    <source>
        <dbReference type="SAM" id="Phobius"/>
    </source>
</evidence>
<dbReference type="SUPFAM" id="SSF58104">
    <property type="entry name" value="Methyl-accepting chemotaxis protein (MCP) signaling domain"/>
    <property type="match status" value="1"/>
</dbReference>
<dbReference type="Proteomes" id="UP000190064">
    <property type="component" value="Unassembled WGS sequence"/>
</dbReference>
<feature type="transmembrane region" description="Helical" evidence="5">
    <location>
        <begin position="12"/>
        <end position="31"/>
    </location>
</feature>
<keyword evidence="5" id="KW-1133">Transmembrane helix</keyword>
<dbReference type="InterPro" id="IPR029150">
    <property type="entry name" value="dCache_3"/>
</dbReference>
<evidence type="ECO:0000256" key="3">
    <source>
        <dbReference type="ARBA" id="ARBA00029447"/>
    </source>
</evidence>
<comment type="subcellular location">
    <subcellularLocation>
        <location evidence="1">Membrane</location>
    </subcellularLocation>
</comment>
<evidence type="ECO:0000259" key="6">
    <source>
        <dbReference type="PROSITE" id="PS50111"/>
    </source>
</evidence>
<dbReference type="CDD" id="cd06225">
    <property type="entry name" value="HAMP"/>
    <property type="match status" value="1"/>
</dbReference>
<dbReference type="Pfam" id="PF14827">
    <property type="entry name" value="dCache_3"/>
    <property type="match status" value="1"/>
</dbReference>
<proteinExistence type="inferred from homology"/>
<evidence type="ECO:0008006" key="10">
    <source>
        <dbReference type="Google" id="ProtNLM"/>
    </source>
</evidence>
<gene>
    <name evidence="8" type="ORF">BTA35_0201300</name>
</gene>
<name>A0A1T1HEG9_OCELI</name>
<dbReference type="GO" id="GO:0007165">
    <property type="term" value="P:signal transduction"/>
    <property type="evidence" value="ECO:0007669"/>
    <property type="project" value="UniProtKB-KW"/>
</dbReference>
<evidence type="ECO:0000256" key="4">
    <source>
        <dbReference type="PROSITE-ProRule" id="PRU00284"/>
    </source>
</evidence>
<dbReference type="InterPro" id="IPR003660">
    <property type="entry name" value="HAMP_dom"/>
</dbReference>
<dbReference type="PROSITE" id="PS50111">
    <property type="entry name" value="CHEMOTAXIS_TRANSDUC_2"/>
    <property type="match status" value="1"/>
</dbReference>
<evidence type="ECO:0000256" key="1">
    <source>
        <dbReference type="ARBA" id="ARBA00004370"/>
    </source>
</evidence>
<keyword evidence="9" id="KW-1185">Reference proteome</keyword>
<keyword evidence="5" id="KW-0812">Transmembrane</keyword>
<dbReference type="Gene3D" id="3.30.450.20">
    <property type="entry name" value="PAS domain"/>
    <property type="match status" value="1"/>
</dbReference>
<dbReference type="PANTHER" id="PTHR32089:SF120">
    <property type="entry name" value="METHYL-ACCEPTING CHEMOTAXIS PROTEIN TLPQ"/>
    <property type="match status" value="1"/>
</dbReference>
<dbReference type="GO" id="GO:0006935">
    <property type="term" value="P:chemotaxis"/>
    <property type="evidence" value="ECO:0007669"/>
    <property type="project" value="UniProtKB-ARBA"/>
</dbReference>
<reference evidence="8" key="1">
    <citation type="submission" date="2017-02" db="EMBL/GenBank/DDBJ databases">
        <title>Draft Genome Sequence of the Salt Water Bacterium Oceanospirillum linum ATCC 11336.</title>
        <authorList>
            <person name="Trachtenberg A.M."/>
            <person name="Carney J.G."/>
            <person name="Linnane J.D."/>
            <person name="Rheaume B.A."/>
            <person name="Pitts N.L."/>
            <person name="Mykles D.L."/>
            <person name="Maclea K.S."/>
        </authorList>
    </citation>
    <scope>NUCLEOTIDE SEQUENCE [LARGE SCALE GENOMIC DNA]</scope>
    <source>
        <strain evidence="8">ATCC 11336</strain>
    </source>
</reference>
<keyword evidence="2 4" id="KW-0807">Transducer</keyword>
<sequence length="759" mass="83676">MFSRLRIRTRLVLGFGLFMLLVCGIVIPLLLTDMKLIIEEAERRELVSLFGQLEDRVKSEERLALALATYTANQKEVKEHLIKGDRSALELSTLPAFKQLETDFGLRQFQFHQPPATSYFRVHKTAKFGDDLSGFRETVVMTNRDVKPVSGIEKGVAGLGIRGVAPVLIDGRHWGSVEFGFSLGQFFFDQAKSETGADFVVSRPGKGRLEDYASTLGRDQLLSAELLQQVLSGEREQIFRQLDINGRDVAVYAGVLTDFSGQPAAVVQVAMDRDHYLAMLDRSFLDSVLIAVAFIIFGLILAVIITRGITKPLDLMRATMENISSGDGDLTQKIHVEGNNEVADIAQTVNRFIAHVESIIKNLMTSVASVSRSGSELFDITEHSIELTHKQRVNTHEVATAVNEMTATAQEVAQHASSTSTFTEEASKRSSVSYATVKESIRTIHEMAENVGSTVDMINRVNEQTTEIHTILDVIHGIADQTNLLALNAAIEAARAGEQGRGFAVVADEVRQLAQRTQEATGQINVMIADLLKVTKDTTDVINHSQEHVQELVDVANASGDALQAITDGMQQINDTVYQIASAAEEQSQVSDDINHRVVNIAEGAQESADGADQILRRTSAMGTELTSLMGVIRHFKVSNDPAIELAVARSAHQAWKMRLRTFLDGAGSISMQQAVSAHDCDFGQWYYGEGHEFCRQEADLKAIENPHIEMHELIQQIVKAKESGDQAKAEELYHKVCDLSEMIVAGMDTVIDRYKHQS</sequence>
<evidence type="ECO:0000256" key="2">
    <source>
        <dbReference type="ARBA" id="ARBA00023224"/>
    </source>
</evidence>
<dbReference type="Pfam" id="PF00672">
    <property type="entry name" value="HAMP"/>
    <property type="match status" value="1"/>
</dbReference>